<dbReference type="STRING" id="1150625.Q75_15645"/>
<evidence type="ECO:0000313" key="2">
    <source>
        <dbReference type="EMBL" id="KUP04423.1"/>
    </source>
</evidence>
<keyword evidence="1" id="KW-1133">Transmembrane helix</keyword>
<sequence length="525" mass="61532">MELIRAAKQMTNFVVPFSFGEEYDGKGFEKLVGEAHWEEMKTSPRENLLEHIDVLVRLDPKKETPKETIGRNYRLSQQGRRFYGLAKNESASYTYTYQDQRKGSFTFSIPTIRLFLFETGIGFVVYQMEYQDKIPVFDVADHLYHQKNFAKGYGHIYYQPNLVDSVYDYLEEKGMHVDKTVVRPRMKYGKTPGGILREFQEIDSSLYDSRIRQEEVEGLAERVISVELGEMTRKLVNFLTPTSYFHEFMRNGEAFPSYALVYSGLTLEPEFLEKGNEAERLAYLQTCLFRLRRSFKESYQPCERDLRLEDSAEVYQAFENSYWGFSLEGMVNLTYLVKDEKTNHFLQGNYYGNLEQSYFYLYIIALHQRYALLHLSKQATLLPHSIHDMMKDKGHSMDRLRERIAYFNLRSTFKHVSNITHQDRVYEGIHQSLQIDDLMDKIESEVDSLGSLVNLQKEVRHKKSERVYVGLSTVFVVISTISALWPLFNEFWVLPYQNEAFLGTSVGIILLGLFVIVGREWMVKE</sequence>
<dbReference type="Proteomes" id="UP000074108">
    <property type="component" value="Unassembled WGS sequence"/>
</dbReference>
<keyword evidence="1" id="KW-0472">Membrane</keyword>
<dbReference type="EMBL" id="LDYG01000051">
    <property type="protein sequence ID" value="KUP04423.1"/>
    <property type="molecule type" value="Genomic_DNA"/>
</dbReference>
<reference evidence="2 3" key="1">
    <citation type="journal article" date="2016" name="Front. Microbiol.">
        <title>Microevolution Analysis of Bacillus coahuilensis Unveils Differences in Phosphorus Acquisition Strategies and Their Regulation.</title>
        <authorList>
            <person name="Gomez-Lunar Z."/>
            <person name="Hernandez-Gonzalez I."/>
            <person name="Rodriguez-Torres M.D."/>
            <person name="Souza V."/>
            <person name="Olmedo-Alvarez G."/>
        </authorList>
    </citation>
    <scope>NUCLEOTIDE SEQUENCE [LARGE SCALE GENOMIC DNA]</scope>
    <source>
        <strain evidence="3">p1.1.43</strain>
    </source>
</reference>
<dbReference type="RefSeq" id="WP_059351891.1">
    <property type="nucleotide sequence ID" value="NZ_LDYG01000051.1"/>
</dbReference>
<name>A0A147K4Q3_9BACI</name>
<accession>A0A147K4Q3</accession>
<organism evidence="2 3">
    <name type="scientific">Bacillus coahuilensis p1.1.43</name>
    <dbReference type="NCBI Taxonomy" id="1150625"/>
    <lineage>
        <taxon>Bacteria</taxon>
        <taxon>Bacillati</taxon>
        <taxon>Bacillota</taxon>
        <taxon>Bacilli</taxon>
        <taxon>Bacillales</taxon>
        <taxon>Bacillaceae</taxon>
        <taxon>Bacillus</taxon>
    </lineage>
</organism>
<keyword evidence="1" id="KW-0812">Transmembrane</keyword>
<gene>
    <name evidence="2" type="ORF">Q75_15645</name>
</gene>
<dbReference type="OrthoDB" id="2796286at2"/>
<dbReference type="AlphaFoldDB" id="A0A147K4Q3"/>
<comment type="caution">
    <text evidence="2">The sequence shown here is derived from an EMBL/GenBank/DDBJ whole genome shotgun (WGS) entry which is preliminary data.</text>
</comment>
<protein>
    <submittedName>
        <fullName evidence="2">Uncharacterized protein</fullName>
    </submittedName>
</protein>
<keyword evidence="3" id="KW-1185">Reference proteome</keyword>
<proteinExistence type="predicted"/>
<evidence type="ECO:0000313" key="3">
    <source>
        <dbReference type="Proteomes" id="UP000074108"/>
    </source>
</evidence>
<evidence type="ECO:0000256" key="1">
    <source>
        <dbReference type="SAM" id="Phobius"/>
    </source>
</evidence>
<feature type="transmembrane region" description="Helical" evidence="1">
    <location>
        <begin position="500"/>
        <end position="518"/>
    </location>
</feature>
<feature type="transmembrane region" description="Helical" evidence="1">
    <location>
        <begin position="467"/>
        <end position="488"/>
    </location>
</feature>
<dbReference type="PATRIC" id="fig|1150625.3.peg.3268"/>